<dbReference type="RefSeq" id="WP_274374700.1">
    <property type="nucleotide sequence ID" value="NZ_CP072943.1"/>
</dbReference>
<reference evidence="6" key="1">
    <citation type="submission" date="2021-04" db="EMBL/GenBank/DDBJ databases">
        <title>A novel Synergistetes isolate from a pyrite-forming mixed culture.</title>
        <authorList>
            <person name="Bunk B."/>
            <person name="Sproer C."/>
            <person name="Spring S."/>
            <person name="Pester M."/>
        </authorList>
    </citation>
    <scope>NUCLEOTIDE SEQUENCE [LARGE SCALE GENOMIC DNA]</scope>
    <source>
        <strain evidence="6">J.5.4.2-T.3.5.2</strain>
    </source>
</reference>
<dbReference type="Pfam" id="PF00392">
    <property type="entry name" value="GntR"/>
    <property type="match status" value="1"/>
</dbReference>
<dbReference type="KEGG" id="aram:KAR29_05965"/>
<dbReference type="Proteomes" id="UP000671879">
    <property type="component" value="Chromosome"/>
</dbReference>
<evidence type="ECO:0000313" key="6">
    <source>
        <dbReference type="Proteomes" id="UP000671879"/>
    </source>
</evidence>
<keyword evidence="6" id="KW-1185">Reference proteome</keyword>
<dbReference type="GO" id="GO:0003700">
    <property type="term" value="F:DNA-binding transcription factor activity"/>
    <property type="evidence" value="ECO:0007669"/>
    <property type="project" value="InterPro"/>
</dbReference>
<dbReference type="AlphaFoldDB" id="A0A9Q7EYE3"/>
<organism evidence="5 6">
    <name type="scientific">Aminithiophilus ramosus</name>
    <dbReference type="NCBI Taxonomy" id="3029084"/>
    <lineage>
        <taxon>Bacteria</taxon>
        <taxon>Thermotogati</taxon>
        <taxon>Synergistota</taxon>
        <taxon>Synergistia</taxon>
        <taxon>Synergistales</taxon>
        <taxon>Aminithiophilaceae</taxon>
        <taxon>Aminithiophilus</taxon>
    </lineage>
</organism>
<dbReference type="Gene3D" id="1.10.10.10">
    <property type="entry name" value="Winged helix-like DNA-binding domain superfamily/Winged helix DNA-binding domain"/>
    <property type="match status" value="1"/>
</dbReference>
<dbReference type="Pfam" id="PF07729">
    <property type="entry name" value="FCD"/>
    <property type="match status" value="1"/>
</dbReference>
<keyword evidence="1" id="KW-0805">Transcription regulation</keyword>
<feature type="domain" description="HTH gntR-type" evidence="4">
    <location>
        <begin position="9"/>
        <end position="77"/>
    </location>
</feature>
<dbReference type="InterPro" id="IPR036390">
    <property type="entry name" value="WH_DNA-bd_sf"/>
</dbReference>
<evidence type="ECO:0000256" key="3">
    <source>
        <dbReference type="ARBA" id="ARBA00023163"/>
    </source>
</evidence>
<dbReference type="PANTHER" id="PTHR43537">
    <property type="entry name" value="TRANSCRIPTIONAL REGULATOR, GNTR FAMILY"/>
    <property type="match status" value="1"/>
</dbReference>
<gene>
    <name evidence="5" type="ORF">KAR29_05965</name>
</gene>
<dbReference type="PRINTS" id="PR00035">
    <property type="entry name" value="HTHGNTR"/>
</dbReference>
<keyword evidence="3" id="KW-0804">Transcription</keyword>
<dbReference type="InterPro" id="IPR036388">
    <property type="entry name" value="WH-like_DNA-bd_sf"/>
</dbReference>
<dbReference type="InterPro" id="IPR000524">
    <property type="entry name" value="Tscrpt_reg_HTH_GntR"/>
</dbReference>
<dbReference type="SMART" id="SM00895">
    <property type="entry name" value="FCD"/>
    <property type="match status" value="1"/>
</dbReference>
<protein>
    <submittedName>
        <fullName evidence="5">FadR family transcriptional regulator</fullName>
    </submittedName>
</protein>
<evidence type="ECO:0000313" key="5">
    <source>
        <dbReference type="EMBL" id="QTX33415.1"/>
    </source>
</evidence>
<evidence type="ECO:0000259" key="4">
    <source>
        <dbReference type="PROSITE" id="PS50949"/>
    </source>
</evidence>
<evidence type="ECO:0000256" key="1">
    <source>
        <dbReference type="ARBA" id="ARBA00023015"/>
    </source>
</evidence>
<dbReference type="CDD" id="cd07377">
    <property type="entry name" value="WHTH_GntR"/>
    <property type="match status" value="1"/>
</dbReference>
<dbReference type="PANTHER" id="PTHR43537:SF5">
    <property type="entry name" value="UXU OPERON TRANSCRIPTIONAL REGULATOR"/>
    <property type="match status" value="1"/>
</dbReference>
<dbReference type="InterPro" id="IPR011711">
    <property type="entry name" value="GntR_C"/>
</dbReference>
<dbReference type="InterPro" id="IPR008920">
    <property type="entry name" value="TF_FadR/GntR_C"/>
</dbReference>
<proteinExistence type="predicted"/>
<dbReference type="EMBL" id="CP072943">
    <property type="protein sequence ID" value="QTX33415.1"/>
    <property type="molecule type" value="Genomic_DNA"/>
</dbReference>
<keyword evidence="2" id="KW-0238">DNA-binding</keyword>
<dbReference type="PROSITE" id="PS50949">
    <property type="entry name" value="HTH_GNTR"/>
    <property type="match status" value="1"/>
</dbReference>
<dbReference type="SUPFAM" id="SSF48008">
    <property type="entry name" value="GntR ligand-binding domain-like"/>
    <property type="match status" value="1"/>
</dbReference>
<sequence length="233" mass="26693">MAEKRMKQTRIYEKVVEELKSHIADGALKPGDPLPPERQLMEDMGVSRSSLREAFRVLELMGLIESIPGKGRFVRRPRGDGKEGDMPLEDEAVLELMEARRILDPAIASEAARRALPSDLTKLRRILSHTEDYLDSLDHRAQFDFDFHLAMAEATQNFIFSNVVKLMFNLIMTTHDRIYGLLHDKEAFLNEHRALYEAILDHDAERARSEASHHIDRVYRTLQDSLALEAGTD</sequence>
<evidence type="ECO:0000256" key="2">
    <source>
        <dbReference type="ARBA" id="ARBA00023125"/>
    </source>
</evidence>
<dbReference type="GO" id="GO:0003677">
    <property type="term" value="F:DNA binding"/>
    <property type="evidence" value="ECO:0007669"/>
    <property type="project" value="UniProtKB-KW"/>
</dbReference>
<accession>A0A9Q7EYE3</accession>
<name>A0A9Q7EYE3_9BACT</name>
<dbReference type="SUPFAM" id="SSF46785">
    <property type="entry name" value="Winged helix' DNA-binding domain"/>
    <property type="match status" value="1"/>
</dbReference>
<dbReference type="Gene3D" id="1.20.120.530">
    <property type="entry name" value="GntR ligand-binding domain-like"/>
    <property type="match status" value="1"/>
</dbReference>
<dbReference type="SMART" id="SM00345">
    <property type="entry name" value="HTH_GNTR"/>
    <property type="match status" value="1"/>
</dbReference>